<dbReference type="Proteomes" id="UP001597561">
    <property type="component" value="Unassembled WGS sequence"/>
</dbReference>
<dbReference type="InterPro" id="IPR050266">
    <property type="entry name" value="AB_hydrolase_sf"/>
</dbReference>
<evidence type="ECO:0000313" key="3">
    <source>
        <dbReference type="Proteomes" id="UP001597561"/>
    </source>
</evidence>
<keyword evidence="2" id="KW-0378">Hydrolase</keyword>
<evidence type="ECO:0000259" key="1">
    <source>
        <dbReference type="Pfam" id="PF00561"/>
    </source>
</evidence>
<feature type="domain" description="AB hydrolase-1" evidence="1">
    <location>
        <begin position="39"/>
        <end position="260"/>
    </location>
</feature>
<dbReference type="PRINTS" id="PR00111">
    <property type="entry name" value="ABHYDROLASE"/>
</dbReference>
<comment type="caution">
    <text evidence="2">The sequence shown here is derived from an EMBL/GenBank/DDBJ whole genome shotgun (WGS) entry which is preliminary data.</text>
</comment>
<organism evidence="2 3">
    <name type="scientific">Jeotgalibacillus terrae</name>
    <dbReference type="NCBI Taxonomy" id="587735"/>
    <lineage>
        <taxon>Bacteria</taxon>
        <taxon>Bacillati</taxon>
        <taxon>Bacillota</taxon>
        <taxon>Bacilli</taxon>
        <taxon>Bacillales</taxon>
        <taxon>Caryophanaceae</taxon>
        <taxon>Jeotgalibacillus</taxon>
    </lineage>
</organism>
<dbReference type="PANTHER" id="PTHR43798">
    <property type="entry name" value="MONOACYLGLYCEROL LIPASE"/>
    <property type="match status" value="1"/>
</dbReference>
<dbReference type="Pfam" id="PF00561">
    <property type="entry name" value="Abhydrolase_1"/>
    <property type="match status" value="1"/>
</dbReference>
<proteinExistence type="predicted"/>
<evidence type="ECO:0000313" key="2">
    <source>
        <dbReference type="EMBL" id="MFD2913421.1"/>
    </source>
</evidence>
<reference evidence="3" key="1">
    <citation type="journal article" date="2019" name="Int. J. Syst. Evol. Microbiol.">
        <title>The Global Catalogue of Microorganisms (GCM) 10K type strain sequencing project: providing services to taxonomists for standard genome sequencing and annotation.</title>
        <authorList>
            <consortium name="The Broad Institute Genomics Platform"/>
            <consortium name="The Broad Institute Genome Sequencing Center for Infectious Disease"/>
            <person name="Wu L."/>
            <person name="Ma J."/>
        </authorList>
    </citation>
    <scope>NUCLEOTIDE SEQUENCE [LARGE SCALE GENOMIC DNA]</scope>
    <source>
        <strain evidence="3">KCTC 13528</strain>
    </source>
</reference>
<gene>
    <name evidence="2" type="ORF">ACFS5P_16160</name>
</gene>
<dbReference type="SUPFAM" id="SSF53474">
    <property type="entry name" value="alpha/beta-Hydrolases"/>
    <property type="match status" value="1"/>
</dbReference>
<protein>
    <submittedName>
        <fullName evidence="2">Alpha/beta fold hydrolase</fullName>
    </submittedName>
</protein>
<dbReference type="GO" id="GO:0016787">
    <property type="term" value="F:hydrolase activity"/>
    <property type="evidence" value="ECO:0007669"/>
    <property type="project" value="UniProtKB-KW"/>
</dbReference>
<keyword evidence="3" id="KW-1185">Reference proteome</keyword>
<dbReference type="InterPro" id="IPR029058">
    <property type="entry name" value="AB_hydrolase_fold"/>
</dbReference>
<dbReference type="RefSeq" id="WP_204728341.1">
    <property type="nucleotide sequence ID" value="NZ_JAFBDK010000003.1"/>
</dbReference>
<dbReference type="PANTHER" id="PTHR43798:SF5">
    <property type="entry name" value="MONOACYLGLYCEROL LIPASE ABHD6"/>
    <property type="match status" value="1"/>
</dbReference>
<dbReference type="EMBL" id="JBHUPG010000031">
    <property type="protein sequence ID" value="MFD2913421.1"/>
    <property type="molecule type" value="Genomic_DNA"/>
</dbReference>
<sequence>MTTVTIPKVSEFIEVEGTRYAYRKFGKETGIPLLFLIHFRGTMENWDPNMIEPIAKKRPVILFDNKGVGETRGQTPITIAEMAKDAGAFIKALGLEQVDILGFSIGGMVAQELALQHGDLVRRMILAGTSPESGVNPDPEIIERMNKNTTTQEEGLEDFMFFFYSPTDTSRSLGMASLQRIFGQKTVNSSDQVQQSQLQAIAKWAQQKEDHQFEWLQSIDHPVLVTNGVTDIMVPTKNSYILTEKLPNAQLIIYPDSGHGHLFQYPEMFAEHVNLFLNSQTYEASKN</sequence>
<accession>A0ABW5ZLH3</accession>
<dbReference type="Gene3D" id="3.40.50.1820">
    <property type="entry name" value="alpha/beta hydrolase"/>
    <property type="match status" value="1"/>
</dbReference>
<dbReference type="InterPro" id="IPR000073">
    <property type="entry name" value="AB_hydrolase_1"/>
</dbReference>
<name>A0ABW5ZLH3_9BACL</name>